<sequence length="290" mass="32624">MATGYREFDDFAHSTVSRPSNPQIARNLQEVEENVQHFNNNVRTLENKSNLLNSRDDSPKLRDELIQLVTDTAQLAKITNTSVQKLRLQSNQFTPTERNQFEMLMTTFSTAGIKFKNLQRLTQNMERQALNRARQRSSSAYSDTDSGSGFGGGSGANPFGDDDKELLVEREDPGLSPEAQLQLQHDTSEVEERERHMRQLETEILDINDIFRDLGTMVHDQGEIIDNIEANVEIAGTRVESGNKQLGRAVKHKRCSRRLTVCILCILLAVAIAIVITILILVGVLNGFKK</sequence>
<evidence type="ECO:0000313" key="6">
    <source>
        <dbReference type="EnsemblMetazoa" id="Aqu2.1.41509_001"/>
    </source>
</evidence>
<feature type="coiled-coil region" evidence="2">
    <location>
        <begin position="21"/>
        <end position="55"/>
    </location>
</feature>
<dbReference type="EnsemblMetazoa" id="XM_003383458.3">
    <property type="protein sequence ID" value="XP_003383506.1"/>
    <property type="gene ID" value="LOC100636860"/>
</dbReference>
<dbReference type="GO" id="GO:0048278">
    <property type="term" value="P:vesicle docking"/>
    <property type="evidence" value="ECO:0007669"/>
    <property type="project" value="TreeGrafter"/>
</dbReference>
<keyword evidence="4" id="KW-0472">Membrane</keyword>
<evidence type="ECO:0000256" key="3">
    <source>
        <dbReference type="SAM" id="MobiDB-lite"/>
    </source>
</evidence>
<dbReference type="GO" id="GO:0006906">
    <property type="term" value="P:vesicle fusion"/>
    <property type="evidence" value="ECO:0007669"/>
    <property type="project" value="TreeGrafter"/>
</dbReference>
<dbReference type="Pfam" id="PF05739">
    <property type="entry name" value="SNARE"/>
    <property type="match status" value="1"/>
</dbReference>
<dbReference type="GO" id="GO:0000149">
    <property type="term" value="F:SNARE binding"/>
    <property type="evidence" value="ECO:0007669"/>
    <property type="project" value="TreeGrafter"/>
</dbReference>
<dbReference type="InterPro" id="IPR006011">
    <property type="entry name" value="Syntaxin_N"/>
</dbReference>
<dbReference type="EnsemblMetazoa" id="Aqu2.1.41509_001">
    <property type="protein sequence ID" value="Aqu2.1.41509_001"/>
    <property type="gene ID" value="Aqu2.1.41509"/>
</dbReference>
<reference evidence="6" key="2">
    <citation type="submission" date="2017-05" db="UniProtKB">
        <authorList>
            <consortium name="EnsemblMetazoa"/>
        </authorList>
    </citation>
    <scope>IDENTIFICATION</scope>
</reference>
<evidence type="ECO:0000256" key="1">
    <source>
        <dbReference type="ARBA" id="ARBA00009063"/>
    </source>
</evidence>
<dbReference type="PROSITE" id="PS50192">
    <property type="entry name" value="T_SNARE"/>
    <property type="match status" value="1"/>
</dbReference>
<dbReference type="GO" id="GO:0012505">
    <property type="term" value="C:endomembrane system"/>
    <property type="evidence" value="ECO:0007669"/>
    <property type="project" value="TreeGrafter"/>
</dbReference>
<evidence type="ECO:0000313" key="7">
    <source>
        <dbReference type="Proteomes" id="UP000007879"/>
    </source>
</evidence>
<evidence type="ECO:0000259" key="5">
    <source>
        <dbReference type="PROSITE" id="PS50192"/>
    </source>
</evidence>
<dbReference type="GO" id="GO:0006886">
    <property type="term" value="P:intracellular protein transport"/>
    <property type="evidence" value="ECO:0007669"/>
    <property type="project" value="InterPro"/>
</dbReference>
<comment type="similarity">
    <text evidence="1">Belongs to the syntaxin family.</text>
</comment>
<accession>A0A1X7VNP4</accession>
<feature type="region of interest" description="Disordered" evidence="3">
    <location>
        <begin position="129"/>
        <end position="163"/>
    </location>
</feature>
<dbReference type="eggNOG" id="KOG0811">
    <property type="taxonomic scope" value="Eukaryota"/>
</dbReference>
<feature type="compositionally biased region" description="Basic and acidic residues" evidence="3">
    <location>
        <begin position="1"/>
        <end position="12"/>
    </location>
</feature>
<feature type="domain" description="T-SNARE coiled-coil homology" evidence="5">
    <location>
        <begin position="187"/>
        <end position="249"/>
    </location>
</feature>
<keyword evidence="4" id="KW-0812">Transmembrane</keyword>
<proteinExistence type="inferred from homology"/>
<reference evidence="7" key="1">
    <citation type="journal article" date="2010" name="Nature">
        <title>The Amphimedon queenslandica genome and the evolution of animal complexity.</title>
        <authorList>
            <person name="Srivastava M."/>
            <person name="Simakov O."/>
            <person name="Chapman J."/>
            <person name="Fahey B."/>
            <person name="Gauthier M.E."/>
            <person name="Mitros T."/>
            <person name="Richards G.S."/>
            <person name="Conaco C."/>
            <person name="Dacre M."/>
            <person name="Hellsten U."/>
            <person name="Larroux C."/>
            <person name="Putnam N.H."/>
            <person name="Stanke M."/>
            <person name="Adamska M."/>
            <person name="Darling A."/>
            <person name="Degnan S.M."/>
            <person name="Oakley T.H."/>
            <person name="Plachetzki D.C."/>
            <person name="Zhai Y."/>
            <person name="Adamski M."/>
            <person name="Calcino A."/>
            <person name="Cummins S.F."/>
            <person name="Goodstein D.M."/>
            <person name="Harris C."/>
            <person name="Jackson D.J."/>
            <person name="Leys S.P."/>
            <person name="Shu S."/>
            <person name="Woodcroft B.J."/>
            <person name="Vervoort M."/>
            <person name="Kosik K.S."/>
            <person name="Manning G."/>
            <person name="Degnan B.M."/>
            <person name="Rokhsar D.S."/>
        </authorList>
    </citation>
    <scope>NUCLEOTIDE SEQUENCE [LARGE SCALE GENOMIC DNA]</scope>
</reference>
<dbReference type="AlphaFoldDB" id="A0A1X7VNP4"/>
<dbReference type="GO" id="GO:0031201">
    <property type="term" value="C:SNARE complex"/>
    <property type="evidence" value="ECO:0007669"/>
    <property type="project" value="TreeGrafter"/>
</dbReference>
<organism evidence="6">
    <name type="scientific">Amphimedon queenslandica</name>
    <name type="common">Sponge</name>
    <dbReference type="NCBI Taxonomy" id="400682"/>
    <lineage>
        <taxon>Eukaryota</taxon>
        <taxon>Metazoa</taxon>
        <taxon>Porifera</taxon>
        <taxon>Demospongiae</taxon>
        <taxon>Heteroscleromorpha</taxon>
        <taxon>Haplosclerida</taxon>
        <taxon>Niphatidae</taxon>
        <taxon>Amphimedon</taxon>
    </lineage>
</organism>
<dbReference type="PANTHER" id="PTHR19957:SF38">
    <property type="entry name" value="LD27581P"/>
    <property type="match status" value="1"/>
</dbReference>
<dbReference type="Gene3D" id="1.20.58.70">
    <property type="match status" value="1"/>
</dbReference>
<dbReference type="InterPro" id="IPR045242">
    <property type="entry name" value="Syntaxin"/>
</dbReference>
<feature type="compositionally biased region" description="Low complexity" evidence="3">
    <location>
        <begin position="137"/>
        <end position="147"/>
    </location>
</feature>
<evidence type="ECO:0000256" key="4">
    <source>
        <dbReference type="SAM" id="Phobius"/>
    </source>
</evidence>
<dbReference type="GO" id="GO:0005484">
    <property type="term" value="F:SNAP receptor activity"/>
    <property type="evidence" value="ECO:0007669"/>
    <property type="project" value="InterPro"/>
</dbReference>
<dbReference type="InParanoid" id="A0A1X7VNP4"/>
<feature type="region of interest" description="Disordered" evidence="3">
    <location>
        <begin position="1"/>
        <end position="21"/>
    </location>
</feature>
<dbReference type="PANTHER" id="PTHR19957">
    <property type="entry name" value="SYNTAXIN"/>
    <property type="match status" value="1"/>
</dbReference>
<dbReference type="PROSITE" id="PS00914">
    <property type="entry name" value="SYNTAXIN"/>
    <property type="match status" value="1"/>
</dbReference>
<feature type="transmembrane region" description="Helical" evidence="4">
    <location>
        <begin position="261"/>
        <end position="285"/>
    </location>
</feature>
<keyword evidence="7" id="KW-1185">Reference proteome</keyword>
<keyword evidence="2" id="KW-0175">Coiled coil</keyword>
<dbReference type="STRING" id="400682.A0A1X7VNP4"/>
<protein>
    <recommendedName>
        <fullName evidence="5">t-SNARE coiled-coil homology domain-containing protein</fullName>
    </recommendedName>
</protein>
<dbReference type="Gene3D" id="1.20.5.110">
    <property type="match status" value="1"/>
</dbReference>
<dbReference type="KEGG" id="aqu:100636860"/>
<dbReference type="InterPro" id="IPR000727">
    <property type="entry name" value="T_SNARE_dom"/>
</dbReference>
<dbReference type="InterPro" id="IPR006012">
    <property type="entry name" value="Syntaxin/epimorphin_CS"/>
</dbReference>
<evidence type="ECO:0000256" key="2">
    <source>
        <dbReference type="SAM" id="Coils"/>
    </source>
</evidence>
<keyword evidence="4" id="KW-1133">Transmembrane helix</keyword>
<name>A0A1X7VNP4_AMPQE</name>
<dbReference type="Pfam" id="PF14523">
    <property type="entry name" value="Syntaxin_2"/>
    <property type="match status" value="1"/>
</dbReference>
<dbReference type="InterPro" id="IPR010989">
    <property type="entry name" value="SNARE"/>
</dbReference>
<dbReference type="OMA" id="CIQQVAK"/>
<gene>
    <name evidence="6" type="primary">100636860</name>
</gene>
<dbReference type="OrthoDB" id="364348at2759"/>
<dbReference type="SUPFAM" id="SSF47661">
    <property type="entry name" value="t-snare proteins"/>
    <property type="match status" value="1"/>
</dbReference>
<dbReference type="Proteomes" id="UP000007879">
    <property type="component" value="Unassembled WGS sequence"/>
</dbReference>
<dbReference type="SMART" id="SM00397">
    <property type="entry name" value="t_SNARE"/>
    <property type="match status" value="1"/>
</dbReference>